<keyword evidence="7 11" id="KW-0067">ATP-binding</keyword>
<organism evidence="13 14">
    <name type="scientific">Legionella maioricensis</name>
    <dbReference type="NCBI Taxonomy" id="2896528"/>
    <lineage>
        <taxon>Bacteria</taxon>
        <taxon>Pseudomonadati</taxon>
        <taxon>Pseudomonadota</taxon>
        <taxon>Gammaproteobacteria</taxon>
        <taxon>Legionellales</taxon>
        <taxon>Legionellaceae</taxon>
        <taxon>Legionella</taxon>
    </lineage>
</organism>
<dbReference type="AlphaFoldDB" id="A0A9X2I8P6"/>
<dbReference type="PANTHER" id="PTHR30075:SF2">
    <property type="entry name" value="GLYCINE--TRNA LIGASE, CHLOROPLASTIC_MITOCHONDRIAL 2"/>
    <property type="match status" value="1"/>
</dbReference>
<evidence type="ECO:0000256" key="4">
    <source>
        <dbReference type="ARBA" id="ARBA00022490"/>
    </source>
</evidence>
<keyword evidence="6 11" id="KW-0547">Nucleotide-binding</keyword>
<evidence type="ECO:0000256" key="5">
    <source>
        <dbReference type="ARBA" id="ARBA00022598"/>
    </source>
</evidence>
<dbReference type="GO" id="GO:0005524">
    <property type="term" value="F:ATP binding"/>
    <property type="evidence" value="ECO:0007669"/>
    <property type="project" value="UniProtKB-UniRule"/>
</dbReference>
<comment type="similarity">
    <text evidence="2 11">Belongs to the class-II aminoacyl-tRNA synthetase family.</text>
</comment>
<reference evidence="13" key="1">
    <citation type="submission" date="2021-11" db="EMBL/GenBank/DDBJ databases">
        <title>Legionella maioricencis sp. nov., a new species isolated from hot water samples in Mallorca.</title>
        <authorList>
            <person name="Crespi S."/>
            <person name="Drasar V."/>
            <person name="Salva-Serra F."/>
            <person name="Jaen-Luchoro D."/>
            <person name="Pineiro-Iglesias B."/>
            <person name="Aliaga F."/>
            <person name="Fernandez-Juarez V."/>
            <person name="Coll G."/>
            <person name="Moore E.R.B."/>
            <person name="Bennasar-Figueras A."/>
        </authorList>
    </citation>
    <scope>NUCLEOTIDE SEQUENCE</scope>
    <source>
        <strain evidence="13">HCPI-6</strain>
    </source>
</reference>
<dbReference type="InterPro" id="IPR008909">
    <property type="entry name" value="DALR_anticod-bd"/>
</dbReference>
<evidence type="ECO:0000256" key="9">
    <source>
        <dbReference type="ARBA" id="ARBA00023146"/>
    </source>
</evidence>
<dbReference type="GO" id="GO:0005829">
    <property type="term" value="C:cytosol"/>
    <property type="evidence" value="ECO:0007669"/>
    <property type="project" value="TreeGrafter"/>
</dbReference>
<dbReference type="GO" id="GO:0004814">
    <property type="term" value="F:arginine-tRNA ligase activity"/>
    <property type="evidence" value="ECO:0007669"/>
    <property type="project" value="InterPro"/>
</dbReference>
<comment type="subunit">
    <text evidence="3 11">Tetramer of two alpha and two beta subunits.</text>
</comment>
<dbReference type="Pfam" id="PF05746">
    <property type="entry name" value="DALR_1"/>
    <property type="match status" value="1"/>
</dbReference>
<dbReference type="Proteomes" id="UP001139721">
    <property type="component" value="Unassembled WGS sequence"/>
</dbReference>
<evidence type="ECO:0000259" key="12">
    <source>
        <dbReference type="Pfam" id="PF05746"/>
    </source>
</evidence>
<keyword evidence="14" id="KW-1185">Reference proteome</keyword>
<accession>A0A9X2I8P6</accession>
<keyword evidence="8 11" id="KW-0648">Protein biosynthesis</keyword>
<dbReference type="PANTHER" id="PTHR30075">
    <property type="entry name" value="GLYCYL-TRNA SYNTHETASE"/>
    <property type="match status" value="1"/>
</dbReference>
<dbReference type="InterPro" id="IPR006194">
    <property type="entry name" value="Gly-tRNA-synth_heterodimer"/>
</dbReference>
<keyword evidence="9 11" id="KW-0030">Aminoacyl-tRNA synthetase</keyword>
<dbReference type="RefSeq" id="WP_250419957.1">
    <property type="nucleotide sequence ID" value="NZ_JAJKBJ010000001.1"/>
</dbReference>
<dbReference type="GO" id="GO:0006426">
    <property type="term" value="P:glycyl-tRNA aminoacylation"/>
    <property type="evidence" value="ECO:0007669"/>
    <property type="project" value="UniProtKB-UniRule"/>
</dbReference>
<dbReference type="NCBIfam" id="TIGR00211">
    <property type="entry name" value="glyS"/>
    <property type="match status" value="1"/>
</dbReference>
<evidence type="ECO:0000256" key="2">
    <source>
        <dbReference type="ARBA" id="ARBA00008226"/>
    </source>
</evidence>
<dbReference type="GO" id="GO:0004820">
    <property type="term" value="F:glycine-tRNA ligase activity"/>
    <property type="evidence" value="ECO:0007669"/>
    <property type="project" value="UniProtKB-UniRule"/>
</dbReference>
<dbReference type="PRINTS" id="PR01045">
    <property type="entry name" value="TRNASYNTHGB"/>
</dbReference>
<dbReference type="SUPFAM" id="SSF109604">
    <property type="entry name" value="HD-domain/PDEase-like"/>
    <property type="match status" value="1"/>
</dbReference>
<evidence type="ECO:0000256" key="10">
    <source>
        <dbReference type="ARBA" id="ARBA00047937"/>
    </source>
</evidence>
<evidence type="ECO:0000256" key="8">
    <source>
        <dbReference type="ARBA" id="ARBA00022917"/>
    </source>
</evidence>
<evidence type="ECO:0000313" key="14">
    <source>
        <dbReference type="Proteomes" id="UP001139721"/>
    </source>
</evidence>
<dbReference type="Pfam" id="PF02092">
    <property type="entry name" value="tRNA_synt_2f"/>
    <property type="match status" value="1"/>
</dbReference>
<dbReference type="EMBL" id="JAJKBJ010000001">
    <property type="protein sequence ID" value="MCL9682550.1"/>
    <property type="molecule type" value="Genomic_DNA"/>
</dbReference>
<evidence type="ECO:0000313" key="13">
    <source>
        <dbReference type="EMBL" id="MCL9682550.1"/>
    </source>
</evidence>
<dbReference type="PROSITE" id="PS50861">
    <property type="entry name" value="AA_TRNA_LIGASE_II_GLYAB"/>
    <property type="match status" value="1"/>
</dbReference>
<comment type="catalytic activity">
    <reaction evidence="10 11">
        <text>tRNA(Gly) + glycine + ATP = glycyl-tRNA(Gly) + AMP + diphosphate</text>
        <dbReference type="Rhea" id="RHEA:16013"/>
        <dbReference type="Rhea" id="RHEA-COMP:9664"/>
        <dbReference type="Rhea" id="RHEA-COMP:9683"/>
        <dbReference type="ChEBI" id="CHEBI:30616"/>
        <dbReference type="ChEBI" id="CHEBI:33019"/>
        <dbReference type="ChEBI" id="CHEBI:57305"/>
        <dbReference type="ChEBI" id="CHEBI:78442"/>
        <dbReference type="ChEBI" id="CHEBI:78522"/>
        <dbReference type="ChEBI" id="CHEBI:456215"/>
        <dbReference type="EC" id="6.1.1.14"/>
    </reaction>
</comment>
<evidence type="ECO:0000256" key="6">
    <source>
        <dbReference type="ARBA" id="ARBA00022741"/>
    </source>
</evidence>
<evidence type="ECO:0000256" key="7">
    <source>
        <dbReference type="ARBA" id="ARBA00022840"/>
    </source>
</evidence>
<name>A0A9X2I8P6_9GAMM</name>
<evidence type="ECO:0000256" key="1">
    <source>
        <dbReference type="ARBA" id="ARBA00004496"/>
    </source>
</evidence>
<feature type="domain" description="DALR anticodon binding" evidence="12">
    <location>
        <begin position="580"/>
        <end position="679"/>
    </location>
</feature>
<evidence type="ECO:0000256" key="11">
    <source>
        <dbReference type="HAMAP-Rule" id="MF_00255"/>
    </source>
</evidence>
<gene>
    <name evidence="11 13" type="primary">glyS</name>
    <name evidence="13" type="ORF">LOX96_00390</name>
</gene>
<comment type="caution">
    <text evidence="13">The sequence shown here is derived from an EMBL/GenBank/DDBJ whole genome shotgun (WGS) entry which is preliminary data.</text>
</comment>
<sequence>MVNDFIFELGCEELPSGAVWPLANEFANQLLAALDKAQLHYGEVKRFATPRRLAIMICDLQTEQESQIVTRRGPAAVAAYDQEGKPTPALLGFAKSCGVEIDQLLKIQTDKGDWMVCEIKNSGSQTKEILPGLVSQCIASLPIAKPMRWGNGEEEFARPVHWAVMIYGNELLEHNILGVKTGRQSKGHRFHHPQEVTIESAQSYESQMRDSFVIADFAARRQMIKEQVQQLAVPYNATVIMPEELVDEVTSIVEWPQALIANFEEEFLEVPAEALIASMQSHQKTFALKNQQGKLLPHFITVANIESTNPQQVIQGNEKVMRARLSDAAFFFRQDKKHPLSQHIPATEQVVFQARLGSLQDKARRVKELMVYLSRSLGISQQQAERAALLSKCDLLTGMVGEFPELQGLMGYYYALNDGEDNAVAHALNEQYMPRFSADNLPESPLGMALSLADRIDTLVGIFAIGQKPSGVKDPFKLRRHALAVVRLLIATPATLNIATLIEEAIKNYGDTLPEDKALILELKPFILERLQSYYQSLGISVDLIHAVRARQDEWLYDLDKRLNALKSFVTMPEAASLSAACKRVNNLISQAKITSAMDINEQLIEEGAEQSLYDHLNKVTQSIESLYVAEDYGSVLKQLASLREPVDAFFDQVMVMVDDEQVKKNRLAILARLQKLLQGVADISMLQLI</sequence>
<keyword evidence="4 11" id="KW-0963">Cytoplasm</keyword>
<evidence type="ECO:0000256" key="3">
    <source>
        <dbReference type="ARBA" id="ARBA00011209"/>
    </source>
</evidence>
<protein>
    <recommendedName>
        <fullName evidence="11">Glycine--tRNA ligase beta subunit</fullName>
        <ecNumber evidence="11">6.1.1.14</ecNumber>
    </recommendedName>
    <alternativeName>
        <fullName evidence="11">Glycyl-tRNA synthetase beta subunit</fullName>
        <shortName evidence="11">GlyRS</shortName>
    </alternativeName>
</protein>
<dbReference type="InterPro" id="IPR015944">
    <property type="entry name" value="Gly-tRNA-synth_bsu"/>
</dbReference>
<comment type="subcellular location">
    <subcellularLocation>
        <location evidence="1 11">Cytoplasm</location>
    </subcellularLocation>
</comment>
<proteinExistence type="inferred from homology"/>
<dbReference type="GO" id="GO:0006420">
    <property type="term" value="P:arginyl-tRNA aminoacylation"/>
    <property type="evidence" value="ECO:0007669"/>
    <property type="project" value="InterPro"/>
</dbReference>
<dbReference type="HAMAP" id="MF_00255">
    <property type="entry name" value="Gly_tRNA_synth_beta"/>
    <property type="match status" value="1"/>
</dbReference>
<keyword evidence="5 11" id="KW-0436">Ligase</keyword>
<dbReference type="EC" id="6.1.1.14" evidence="11"/>